<dbReference type="Pfam" id="PF14624">
    <property type="entry name" value="Vwaint"/>
    <property type="match status" value="1"/>
</dbReference>
<dbReference type="EMBL" id="JAGPXC010000012">
    <property type="protein sequence ID" value="KAH6644968.1"/>
    <property type="molecule type" value="Genomic_DNA"/>
</dbReference>
<dbReference type="Proteomes" id="UP000758603">
    <property type="component" value="Unassembled WGS sequence"/>
</dbReference>
<gene>
    <name evidence="2" type="ORF">BKA67DRAFT_696734</name>
</gene>
<dbReference type="GeneID" id="70138246"/>
<dbReference type="InterPro" id="IPR051266">
    <property type="entry name" value="CLCR"/>
</dbReference>
<comment type="caution">
    <text evidence="2">The sequence shown here is derived from an EMBL/GenBank/DDBJ whole genome shotgun (WGS) entry which is preliminary data.</text>
</comment>
<dbReference type="CDD" id="cd00081">
    <property type="entry name" value="Hint"/>
    <property type="match status" value="1"/>
</dbReference>
<dbReference type="PANTHER" id="PTHR10579">
    <property type="entry name" value="CALCIUM-ACTIVATED CHLORIDE CHANNEL REGULATOR"/>
    <property type="match status" value="1"/>
</dbReference>
<evidence type="ECO:0000259" key="1">
    <source>
        <dbReference type="PROSITE" id="PS50234"/>
    </source>
</evidence>
<dbReference type="SUPFAM" id="SSF51294">
    <property type="entry name" value="Hedgehog/intein (Hint) domain"/>
    <property type="match status" value="1"/>
</dbReference>
<dbReference type="RefSeq" id="XP_045951482.1">
    <property type="nucleotide sequence ID" value="XM_046109355.1"/>
</dbReference>
<dbReference type="InterPro" id="IPR039510">
    <property type="entry name" value="Vint_dom"/>
</dbReference>
<evidence type="ECO:0000313" key="3">
    <source>
        <dbReference type="Proteomes" id="UP000758603"/>
    </source>
</evidence>
<dbReference type="InterPro" id="IPR032838">
    <property type="entry name" value="Vwaint_dom"/>
</dbReference>
<feature type="domain" description="VWFA" evidence="1">
    <location>
        <begin position="71"/>
        <end position="264"/>
    </location>
</feature>
<dbReference type="PANTHER" id="PTHR10579:SF156">
    <property type="entry name" value="VWFA DOMAIN-CONTAINING PROTEIN"/>
    <property type="match status" value="1"/>
</dbReference>
<dbReference type="OrthoDB" id="10264538at2759"/>
<dbReference type="Pfam" id="PF00092">
    <property type="entry name" value="VWA"/>
    <property type="match status" value="1"/>
</dbReference>
<dbReference type="InterPro" id="IPR036465">
    <property type="entry name" value="vWFA_dom_sf"/>
</dbReference>
<reference evidence="2" key="1">
    <citation type="journal article" date="2021" name="Nat. Commun.">
        <title>Genetic determinants of endophytism in the Arabidopsis root mycobiome.</title>
        <authorList>
            <person name="Mesny F."/>
            <person name="Miyauchi S."/>
            <person name="Thiergart T."/>
            <person name="Pickel B."/>
            <person name="Atanasova L."/>
            <person name="Karlsson M."/>
            <person name="Huettel B."/>
            <person name="Barry K.W."/>
            <person name="Haridas S."/>
            <person name="Chen C."/>
            <person name="Bauer D."/>
            <person name="Andreopoulos W."/>
            <person name="Pangilinan J."/>
            <person name="LaButti K."/>
            <person name="Riley R."/>
            <person name="Lipzen A."/>
            <person name="Clum A."/>
            <person name="Drula E."/>
            <person name="Henrissat B."/>
            <person name="Kohler A."/>
            <person name="Grigoriev I.V."/>
            <person name="Martin F.M."/>
            <person name="Hacquard S."/>
        </authorList>
    </citation>
    <scope>NUCLEOTIDE SEQUENCE</scope>
    <source>
        <strain evidence="2">MPI-SDFR-AT-0073</strain>
    </source>
</reference>
<dbReference type="AlphaFoldDB" id="A0A9P8RIH9"/>
<protein>
    <submittedName>
        <fullName evidence="2">Hint-domain-containing protein</fullName>
    </submittedName>
</protein>
<keyword evidence="3" id="KW-1185">Reference proteome</keyword>
<sequence>MVLHRQIRPEWWHNFNSRNNTQSSSQHSTATLVCQEPQVSIHPLATQEGVLIKVEPPYRPSNDDLSHVPCDIVLVIDVSWSMSDVAPVIGRDDEGMVTREHTGYSVLDITKHAALTVLETLDAGDRLAVVTFSTSAKVVRKLQPMDPVNKKATEKCIRGLKVESATNLWQGIVKGIEQFRDSKNTGRVPAVLVLTDGQPNLQDPLQGYVAAIRNMAPLPATVHTFGFGNDIKSGLLKSIAEIGGGSYSFIPDAGMVGTVFVNAVAHLQSTFANRCTLTLTFPESLRLKQTGGEIVACKQFMLIDAHDPGVTMNVGEKSHVYSRGLEACEMTIPLGNLQYGQSRDIYIRSDAQNWSSQDAEKPSIDATLNYSLMHNIQYTISARQDALSFTSLPSSDLAYHRSRAMVCEYLSSFFPLQGNGEHSMPFVTPASTSAIRTKFEDLLARIPAKDFSDSRNKSIMQDILGQIKLAVYDDTYLKTWAPHYFLSLWDAHAKQVRNTFKDPGVQMYDLNSPLFTKCQEDLTRAFDIAVEAPEPSLRRQADEKYSSGRANVSMSSYNNCDQPCFSASTLATLADGSEIPASQLRKGMAVQTPCGNRNIVAVLKTRVQRVTLCRTQNLLVTPWHPVMDDDASWTFPARIAKTAVRYSGAIYSILLEPDSNPQAHAIRVGGVWAVTLGHGIIGGEDVRAHAFLGDYSKVSKALSIVGVTPEGMAVASGVRRERRSGRLNGFRGQTSDQIGDC</sequence>
<dbReference type="InterPro" id="IPR036844">
    <property type="entry name" value="Hint_dom_sf"/>
</dbReference>
<dbReference type="Gene3D" id="3.40.50.410">
    <property type="entry name" value="von Willebrand factor, type A domain"/>
    <property type="match status" value="1"/>
</dbReference>
<accession>A0A9P8RIH9</accession>
<name>A0A9P8RIH9_9PEZI</name>
<dbReference type="Pfam" id="PF14623">
    <property type="entry name" value="Vint"/>
    <property type="match status" value="1"/>
</dbReference>
<dbReference type="SUPFAM" id="SSF53300">
    <property type="entry name" value="vWA-like"/>
    <property type="match status" value="1"/>
</dbReference>
<dbReference type="PROSITE" id="PS50234">
    <property type="entry name" value="VWFA"/>
    <property type="match status" value="1"/>
</dbReference>
<proteinExistence type="predicted"/>
<dbReference type="InterPro" id="IPR002035">
    <property type="entry name" value="VWF_A"/>
</dbReference>
<evidence type="ECO:0000313" key="2">
    <source>
        <dbReference type="EMBL" id="KAH6644968.1"/>
    </source>
</evidence>
<organism evidence="2 3">
    <name type="scientific">Truncatella angustata</name>
    <dbReference type="NCBI Taxonomy" id="152316"/>
    <lineage>
        <taxon>Eukaryota</taxon>
        <taxon>Fungi</taxon>
        <taxon>Dikarya</taxon>
        <taxon>Ascomycota</taxon>
        <taxon>Pezizomycotina</taxon>
        <taxon>Sordariomycetes</taxon>
        <taxon>Xylariomycetidae</taxon>
        <taxon>Amphisphaeriales</taxon>
        <taxon>Sporocadaceae</taxon>
        <taxon>Truncatella</taxon>
    </lineage>
</organism>
<dbReference type="SMART" id="SM00327">
    <property type="entry name" value="VWA"/>
    <property type="match status" value="1"/>
</dbReference>